<name>A0AA92X6K6_9GAMM</name>
<evidence type="ECO:0000313" key="3">
    <source>
        <dbReference type="EMBL" id="RJF58172.1"/>
    </source>
</evidence>
<evidence type="ECO:0000313" key="4">
    <source>
        <dbReference type="Proteomes" id="UP000284338"/>
    </source>
</evidence>
<dbReference type="SUPFAM" id="SSF51905">
    <property type="entry name" value="FAD/NAD(P)-binding domain"/>
    <property type="match status" value="1"/>
</dbReference>
<sequence length="420" mass="44518">MSNLTCDVLIIGGGPAGLAAARAAAQSGQSVLVLDDNPRPGGQIWRDGPGVILPVLAQQYRQAVEALNNVTLLNAVKIVAHYGPQQILYEGALGSGLVDYQRLILCCGARELLLPFPGWTLPGVTGAGGLQAQIKQGLQIKGERVVIAGSGPLLLAVANNVAKAGGEVVVLAEQASVLRLAGFAGGLWRWPTKLRQSLTLLNRRYRPDSYVLEALGEQRLEAVRVRQGRRVVTLPCDRLACGFGLVANIELAMLLGCRIFNHAVAVDEQQQTSLPQIYAAGDCTGVGGSELALAEGAIAGYVATGNREQAQALLAQRDKWRHFAGAVERAFMLNPALKALSMPDTLLCRCEDVPLGQVREFSGWSAAKLGSRCGMGACQGKICATAARHLFGWPLEAPRIPLTPARTETLVRLGRAESDG</sequence>
<evidence type="ECO:0000259" key="2">
    <source>
        <dbReference type="Pfam" id="PF07992"/>
    </source>
</evidence>
<accession>A0AA92X6K6</accession>
<dbReference type="RefSeq" id="WP_006321709.1">
    <property type="nucleotide sequence ID" value="NZ_QYYG01000001.1"/>
</dbReference>
<dbReference type="InterPro" id="IPR051691">
    <property type="entry name" value="Metab_Enz_Cyan_OpOx_G3PDH"/>
</dbReference>
<reference evidence="3 4" key="1">
    <citation type="submission" date="2018-09" db="EMBL/GenBank/DDBJ databases">
        <title>Draft genome of a novel serratia sp. strain with antifungal activity.</title>
        <authorList>
            <person name="Dichmann S.I."/>
            <person name="Park B.P."/>
            <person name="Pathiraja D."/>
            <person name="Choi I.-G."/>
            <person name="Stougaard P."/>
            <person name="Hennessy R.C."/>
        </authorList>
    </citation>
    <scope>NUCLEOTIDE SEQUENCE [LARGE SCALE GENOMIC DNA]</scope>
    <source>
        <strain evidence="3 4">S40</strain>
    </source>
</reference>
<dbReference type="Proteomes" id="UP000284338">
    <property type="component" value="Unassembled WGS sequence"/>
</dbReference>
<organism evidence="3 4">
    <name type="scientific">Serratia inhibens</name>
    <dbReference type="NCBI Taxonomy" id="2338073"/>
    <lineage>
        <taxon>Bacteria</taxon>
        <taxon>Pseudomonadati</taxon>
        <taxon>Pseudomonadota</taxon>
        <taxon>Gammaproteobacteria</taxon>
        <taxon>Enterobacterales</taxon>
        <taxon>Yersiniaceae</taxon>
        <taxon>Serratia</taxon>
    </lineage>
</organism>
<comment type="caution">
    <text evidence="3">The sequence shown here is derived from an EMBL/GenBank/DDBJ whole genome shotgun (WGS) entry which is preliminary data.</text>
</comment>
<proteinExistence type="predicted"/>
<dbReference type="InterPro" id="IPR017224">
    <property type="entry name" value="Opine_Oxase_asu/HCN_bsu"/>
</dbReference>
<keyword evidence="1" id="KW-0560">Oxidoreductase</keyword>
<dbReference type="InterPro" id="IPR036188">
    <property type="entry name" value="FAD/NAD-bd_sf"/>
</dbReference>
<dbReference type="PANTHER" id="PTHR42949">
    <property type="entry name" value="ANAEROBIC GLYCEROL-3-PHOSPHATE DEHYDROGENASE SUBUNIT B"/>
    <property type="match status" value="1"/>
</dbReference>
<dbReference type="Gene3D" id="1.10.10.1100">
    <property type="entry name" value="BFD-like [2Fe-2S]-binding domain"/>
    <property type="match status" value="1"/>
</dbReference>
<keyword evidence="4" id="KW-1185">Reference proteome</keyword>
<dbReference type="PIRSF" id="PIRSF037495">
    <property type="entry name" value="Opine_OX_OoxA/HcnB"/>
    <property type="match status" value="1"/>
</dbReference>
<protein>
    <submittedName>
        <fullName evidence="3">NAD(P)/FAD-dependent oxidoreductase</fullName>
    </submittedName>
</protein>
<dbReference type="Gene3D" id="3.50.50.60">
    <property type="entry name" value="FAD/NAD(P)-binding domain"/>
    <property type="match status" value="3"/>
</dbReference>
<dbReference type="PRINTS" id="PR00368">
    <property type="entry name" value="FADPNR"/>
</dbReference>
<feature type="domain" description="FAD/NAD(P)-binding" evidence="2">
    <location>
        <begin position="7"/>
        <end position="293"/>
    </location>
</feature>
<dbReference type="PRINTS" id="PR00469">
    <property type="entry name" value="PNDRDTASEII"/>
</dbReference>
<dbReference type="AlphaFoldDB" id="A0AA92X6K6"/>
<dbReference type="InterPro" id="IPR041854">
    <property type="entry name" value="BFD-like_2Fe2S-bd_dom_sf"/>
</dbReference>
<gene>
    <name evidence="3" type="ORF">D4100_05270</name>
</gene>
<dbReference type="InterPro" id="IPR023753">
    <property type="entry name" value="FAD/NAD-binding_dom"/>
</dbReference>
<dbReference type="PANTHER" id="PTHR42949:SF3">
    <property type="entry name" value="ANAEROBIC GLYCEROL-3-PHOSPHATE DEHYDROGENASE SUBUNIT B"/>
    <property type="match status" value="1"/>
</dbReference>
<dbReference type="GO" id="GO:0016491">
    <property type="term" value="F:oxidoreductase activity"/>
    <property type="evidence" value="ECO:0007669"/>
    <property type="project" value="UniProtKB-KW"/>
</dbReference>
<dbReference type="Pfam" id="PF07992">
    <property type="entry name" value="Pyr_redox_2"/>
    <property type="match status" value="1"/>
</dbReference>
<evidence type="ECO:0000256" key="1">
    <source>
        <dbReference type="ARBA" id="ARBA00023002"/>
    </source>
</evidence>
<dbReference type="EMBL" id="QYYG01000001">
    <property type="protein sequence ID" value="RJF58172.1"/>
    <property type="molecule type" value="Genomic_DNA"/>
</dbReference>